<dbReference type="GO" id="GO:0019632">
    <property type="term" value="P:shikimate metabolic process"/>
    <property type="evidence" value="ECO:0007669"/>
    <property type="project" value="TreeGrafter"/>
</dbReference>
<dbReference type="CDD" id="cd00464">
    <property type="entry name" value="SK"/>
    <property type="match status" value="1"/>
</dbReference>
<dbReference type="PROSITE" id="PS01128">
    <property type="entry name" value="SHIKIMATE_KINASE"/>
    <property type="match status" value="1"/>
</dbReference>
<dbReference type="PRINTS" id="PR01100">
    <property type="entry name" value="SHIKIMTKNASE"/>
</dbReference>
<keyword evidence="5 11" id="KW-0808">Transferase</keyword>
<dbReference type="GO" id="GO:0008652">
    <property type="term" value="P:amino acid biosynthetic process"/>
    <property type="evidence" value="ECO:0007669"/>
    <property type="project" value="UniProtKB-KW"/>
</dbReference>
<evidence type="ECO:0000256" key="10">
    <source>
        <dbReference type="ARBA" id="ARBA00048567"/>
    </source>
</evidence>
<evidence type="ECO:0000256" key="8">
    <source>
        <dbReference type="ARBA" id="ARBA00022840"/>
    </source>
</evidence>
<dbReference type="GO" id="GO:0009423">
    <property type="term" value="P:chorismate biosynthetic process"/>
    <property type="evidence" value="ECO:0007669"/>
    <property type="project" value="UniProtKB-UniRule"/>
</dbReference>
<dbReference type="GO" id="GO:0050661">
    <property type="term" value="F:NADP binding"/>
    <property type="evidence" value="ECO:0007669"/>
    <property type="project" value="TreeGrafter"/>
</dbReference>
<dbReference type="PANTHER" id="PTHR21089:SF1">
    <property type="entry name" value="BIFUNCTIONAL 3-DEHYDROQUINATE DEHYDRATASE_SHIKIMATE DEHYDROGENASE, CHLOROPLASTIC"/>
    <property type="match status" value="1"/>
</dbReference>
<comment type="function">
    <text evidence="11">Catalyzes the specific phosphorylation of the 3-hydroxyl group of shikimic acid using ATP as a cosubstrate.</text>
</comment>
<dbReference type="InterPro" id="IPR022893">
    <property type="entry name" value="Shikimate_DH_fam"/>
</dbReference>
<dbReference type="GO" id="GO:0005829">
    <property type="term" value="C:cytosol"/>
    <property type="evidence" value="ECO:0007669"/>
    <property type="project" value="TreeGrafter"/>
</dbReference>
<evidence type="ECO:0000256" key="3">
    <source>
        <dbReference type="ARBA" id="ARBA00012154"/>
    </source>
</evidence>
<dbReference type="AlphaFoldDB" id="A0A9D1T507"/>
<comment type="pathway">
    <text evidence="2">Metabolic intermediate biosynthesis; chorismate biosynthesis; chorismate from D-erythrose 4-phosphate and phosphoenolpyruvate: step 4/7.</text>
</comment>
<evidence type="ECO:0000313" key="14">
    <source>
        <dbReference type="Proteomes" id="UP000823960"/>
    </source>
</evidence>
<organism evidence="13 14">
    <name type="scientific">Candidatus Faeciplasma avium</name>
    <dbReference type="NCBI Taxonomy" id="2840798"/>
    <lineage>
        <taxon>Bacteria</taxon>
        <taxon>Bacillati</taxon>
        <taxon>Bacillota</taxon>
        <taxon>Clostridia</taxon>
        <taxon>Eubacteriales</taxon>
        <taxon>Oscillospiraceae</taxon>
        <taxon>Oscillospiraceae incertae sedis</taxon>
        <taxon>Candidatus Faeciplasma</taxon>
    </lineage>
</organism>
<keyword evidence="7 11" id="KW-0418">Kinase</keyword>
<evidence type="ECO:0000313" key="13">
    <source>
        <dbReference type="EMBL" id="HIV10948.1"/>
    </source>
</evidence>
<evidence type="ECO:0000256" key="5">
    <source>
        <dbReference type="ARBA" id="ARBA00022679"/>
    </source>
</evidence>
<keyword evidence="9 11" id="KW-0057">Aromatic amino acid biosynthesis</keyword>
<feature type="binding site" evidence="11">
    <location>
        <begin position="257"/>
        <end position="262"/>
    </location>
    <ligand>
        <name>ATP</name>
        <dbReference type="ChEBI" id="CHEBI:30616"/>
    </ligand>
</feature>
<dbReference type="InterPro" id="IPR000623">
    <property type="entry name" value="Shikimate_kinase/TSH1"/>
</dbReference>
<feature type="binding site" evidence="11">
    <location>
        <position position="358"/>
    </location>
    <ligand>
        <name>ATP</name>
        <dbReference type="ChEBI" id="CHEBI:30616"/>
    </ligand>
</feature>
<dbReference type="SUPFAM" id="SSF52540">
    <property type="entry name" value="P-loop containing nucleoside triphosphate hydrolases"/>
    <property type="match status" value="1"/>
</dbReference>
<proteinExistence type="inferred from homology"/>
<dbReference type="GO" id="GO:0009073">
    <property type="term" value="P:aromatic amino acid family biosynthetic process"/>
    <property type="evidence" value="ECO:0007669"/>
    <property type="project" value="UniProtKB-KW"/>
</dbReference>
<feature type="domain" description="Shikimate dehydrogenase substrate binding N-terminal" evidence="12">
    <location>
        <begin position="3"/>
        <end position="77"/>
    </location>
</feature>
<dbReference type="Gene3D" id="3.40.50.10860">
    <property type="entry name" value="Leucine Dehydrogenase, chain A, domain 1"/>
    <property type="match status" value="1"/>
</dbReference>
<comment type="catalytic activity">
    <reaction evidence="10 11">
        <text>shikimate + ATP = 3-phosphoshikimate + ADP + H(+)</text>
        <dbReference type="Rhea" id="RHEA:13121"/>
        <dbReference type="ChEBI" id="CHEBI:15378"/>
        <dbReference type="ChEBI" id="CHEBI:30616"/>
        <dbReference type="ChEBI" id="CHEBI:36208"/>
        <dbReference type="ChEBI" id="CHEBI:145989"/>
        <dbReference type="ChEBI" id="CHEBI:456216"/>
        <dbReference type="EC" id="2.7.1.71"/>
    </reaction>
</comment>
<keyword evidence="11" id="KW-0963">Cytoplasm</keyword>
<dbReference type="InterPro" id="IPR036291">
    <property type="entry name" value="NAD(P)-bd_dom_sf"/>
</dbReference>
<feature type="binding site" evidence="11">
    <location>
        <position position="373"/>
    </location>
    <ligand>
        <name>substrate</name>
    </ligand>
</feature>
<feature type="binding site" evidence="11">
    <location>
        <position position="279"/>
    </location>
    <ligand>
        <name>substrate</name>
    </ligand>
</feature>
<feature type="binding site" evidence="11">
    <location>
        <position position="261"/>
    </location>
    <ligand>
        <name>Mg(2+)</name>
        <dbReference type="ChEBI" id="CHEBI:18420"/>
    </ligand>
</feature>
<dbReference type="Pfam" id="PF01202">
    <property type="entry name" value="SKI"/>
    <property type="match status" value="1"/>
</dbReference>
<dbReference type="SUPFAM" id="SSF53223">
    <property type="entry name" value="Aminoacid dehydrogenase-like, N-terminal domain"/>
    <property type="match status" value="1"/>
</dbReference>
<dbReference type="InterPro" id="IPR027417">
    <property type="entry name" value="P-loop_NTPase"/>
</dbReference>
<dbReference type="CDD" id="cd01065">
    <property type="entry name" value="NAD_bind_Shikimate_DH"/>
    <property type="match status" value="1"/>
</dbReference>
<dbReference type="GO" id="GO:0004764">
    <property type="term" value="F:shikimate 3-dehydrogenase (NADP+) activity"/>
    <property type="evidence" value="ECO:0007669"/>
    <property type="project" value="InterPro"/>
</dbReference>
<comment type="similarity">
    <text evidence="11">Belongs to the shikimate kinase family.</text>
</comment>
<keyword evidence="8 11" id="KW-0067">ATP-binding</keyword>
<dbReference type="SUPFAM" id="SSF51735">
    <property type="entry name" value="NAD(P)-binding Rossmann-fold domains"/>
    <property type="match status" value="1"/>
</dbReference>
<gene>
    <name evidence="11" type="primary">aroK</name>
    <name evidence="13" type="ORF">IAD28_04580</name>
</gene>
<evidence type="ECO:0000259" key="12">
    <source>
        <dbReference type="Pfam" id="PF08501"/>
    </source>
</evidence>
<comment type="cofactor">
    <cofactor evidence="11">
        <name>Mg(2+)</name>
        <dbReference type="ChEBI" id="CHEBI:18420"/>
    </cofactor>
    <text evidence="11">Binds 1 Mg(2+) ion per subunit.</text>
</comment>
<comment type="pathway">
    <text evidence="1 11">Metabolic intermediate biosynthesis; chorismate biosynthesis; chorismate from D-erythrose 4-phosphate and phosphoenolpyruvate: step 5/7.</text>
</comment>
<comment type="caution">
    <text evidence="11">Lacks conserved residue(s) required for the propagation of feature annotation.</text>
</comment>
<evidence type="ECO:0000256" key="4">
    <source>
        <dbReference type="ARBA" id="ARBA00022605"/>
    </source>
</evidence>
<keyword evidence="6 11" id="KW-0547">Nucleotide-binding</keyword>
<evidence type="ECO:0000256" key="2">
    <source>
        <dbReference type="ARBA" id="ARBA00004871"/>
    </source>
</evidence>
<name>A0A9D1T507_9FIRM</name>
<dbReference type="GO" id="GO:0005524">
    <property type="term" value="F:ATP binding"/>
    <property type="evidence" value="ECO:0007669"/>
    <property type="project" value="UniProtKB-UniRule"/>
</dbReference>
<dbReference type="EC" id="2.7.1.71" evidence="3 11"/>
<dbReference type="Proteomes" id="UP000823960">
    <property type="component" value="Unassembled WGS sequence"/>
</dbReference>
<sequence>MGLLGRTLGHSYSPEIHRYLGEYEYRLFEKSPDEVEDFIKNGCWQGLNVTIPYKKRAAELCDSLSKRARLLGSVNTLVRGEDGGIHGYNTDYAGFMSMVQRLGVGVEGKKALVLGSGGASVTCVRVLKDLGAVPVVISRSGEDNYANLYRHEDASVIVNATPVGMYPDTQRSPVELTRFKDCRAVLDLIYNPLRTRLLLEASSLNIPCSNGLHMLVAQASESSFLFTGKKIPGDRILEVERLIKTEKENILLIGMPGCGKSEIAGRLGIATGRRVIESDRVVEEMAKMPIPEIFATAGEAGFRELETRALAEITKLSGVIISTGGGCVTREENYPLLRSNSKIVYLKRALEHLSTEQRPLSQSRGTAALYRERKPLYEALADITVSNDSTPEDAAKRILSLISAWE</sequence>
<dbReference type="InterPro" id="IPR013708">
    <property type="entry name" value="Shikimate_DH-bd_N"/>
</dbReference>
<comment type="subcellular location">
    <subcellularLocation>
        <location evidence="11">Cytoplasm</location>
    </subcellularLocation>
</comment>
<dbReference type="Gene3D" id="3.40.50.300">
    <property type="entry name" value="P-loop containing nucleotide triphosphate hydrolases"/>
    <property type="match status" value="1"/>
</dbReference>
<comment type="caution">
    <text evidence="13">The sequence shown here is derived from an EMBL/GenBank/DDBJ whole genome shotgun (WGS) entry which is preliminary data.</text>
</comment>
<dbReference type="GO" id="GO:0004765">
    <property type="term" value="F:shikimate kinase activity"/>
    <property type="evidence" value="ECO:0007669"/>
    <property type="project" value="UniProtKB-UniRule"/>
</dbReference>
<keyword evidence="11" id="KW-0479">Metal-binding</keyword>
<protein>
    <recommendedName>
        <fullName evidence="3 11">Shikimate kinase</fullName>
        <shortName evidence="11">SK</shortName>
        <ecNumber evidence="3 11">2.7.1.71</ecNumber>
    </recommendedName>
</protein>
<accession>A0A9D1T507</accession>
<feature type="binding site" evidence="11">
    <location>
        <position position="303"/>
    </location>
    <ligand>
        <name>substrate</name>
    </ligand>
</feature>
<evidence type="ECO:0000256" key="11">
    <source>
        <dbReference type="HAMAP-Rule" id="MF_00109"/>
    </source>
</evidence>
<reference evidence="13" key="1">
    <citation type="submission" date="2020-10" db="EMBL/GenBank/DDBJ databases">
        <authorList>
            <person name="Gilroy R."/>
        </authorList>
    </citation>
    <scope>NUCLEOTIDE SEQUENCE</scope>
    <source>
        <strain evidence="13">1370</strain>
    </source>
</reference>
<keyword evidence="4 11" id="KW-0028">Amino-acid biosynthesis</keyword>
<reference evidence="13" key="2">
    <citation type="journal article" date="2021" name="PeerJ">
        <title>Extensive microbial diversity within the chicken gut microbiome revealed by metagenomics and culture.</title>
        <authorList>
            <person name="Gilroy R."/>
            <person name="Ravi A."/>
            <person name="Getino M."/>
            <person name="Pursley I."/>
            <person name="Horton D.L."/>
            <person name="Alikhan N.F."/>
            <person name="Baker D."/>
            <person name="Gharbi K."/>
            <person name="Hall N."/>
            <person name="Watson M."/>
            <person name="Adriaenssens E.M."/>
            <person name="Foster-Nyarko E."/>
            <person name="Jarju S."/>
            <person name="Secka A."/>
            <person name="Antonio M."/>
            <person name="Oren A."/>
            <person name="Chaudhuri R.R."/>
            <person name="La Ragione R."/>
            <person name="Hildebrand F."/>
            <person name="Pallen M.J."/>
        </authorList>
    </citation>
    <scope>NUCLEOTIDE SEQUENCE</scope>
    <source>
        <strain evidence="13">1370</strain>
    </source>
</reference>
<evidence type="ECO:0000256" key="1">
    <source>
        <dbReference type="ARBA" id="ARBA00004842"/>
    </source>
</evidence>
<comment type="subunit">
    <text evidence="11">Monomer.</text>
</comment>
<dbReference type="Gene3D" id="3.40.50.720">
    <property type="entry name" value="NAD(P)-binding Rossmann-like Domain"/>
    <property type="match status" value="1"/>
</dbReference>
<feature type="binding site" evidence="11">
    <location>
        <position position="325"/>
    </location>
    <ligand>
        <name>substrate</name>
    </ligand>
</feature>
<evidence type="ECO:0000256" key="6">
    <source>
        <dbReference type="ARBA" id="ARBA00022741"/>
    </source>
</evidence>
<evidence type="ECO:0000256" key="7">
    <source>
        <dbReference type="ARBA" id="ARBA00022777"/>
    </source>
</evidence>
<dbReference type="InterPro" id="IPR046346">
    <property type="entry name" value="Aminoacid_DH-like_N_sf"/>
</dbReference>
<dbReference type="EMBL" id="DVOL01000062">
    <property type="protein sequence ID" value="HIV10948.1"/>
    <property type="molecule type" value="Genomic_DNA"/>
</dbReference>
<dbReference type="Pfam" id="PF08501">
    <property type="entry name" value="Shikimate_dh_N"/>
    <property type="match status" value="1"/>
</dbReference>
<dbReference type="PANTHER" id="PTHR21089">
    <property type="entry name" value="SHIKIMATE DEHYDROGENASE"/>
    <property type="match status" value="1"/>
</dbReference>
<dbReference type="InterPro" id="IPR031322">
    <property type="entry name" value="Shikimate/glucono_kinase"/>
</dbReference>
<dbReference type="HAMAP" id="MF_00109">
    <property type="entry name" value="Shikimate_kinase"/>
    <property type="match status" value="1"/>
</dbReference>
<evidence type="ECO:0000256" key="9">
    <source>
        <dbReference type="ARBA" id="ARBA00023141"/>
    </source>
</evidence>
<dbReference type="InterPro" id="IPR023000">
    <property type="entry name" value="Shikimate_kinase_CS"/>
</dbReference>
<dbReference type="GO" id="GO:0000287">
    <property type="term" value="F:magnesium ion binding"/>
    <property type="evidence" value="ECO:0007669"/>
    <property type="project" value="UniProtKB-UniRule"/>
</dbReference>
<keyword evidence="11" id="KW-0460">Magnesium</keyword>